<dbReference type="SUPFAM" id="SSF51445">
    <property type="entry name" value="(Trans)glycosidases"/>
    <property type="match status" value="1"/>
</dbReference>
<dbReference type="EMBL" id="JAEDAL010000001">
    <property type="protein sequence ID" value="MBH9551774.1"/>
    <property type="molecule type" value="Genomic_DNA"/>
</dbReference>
<dbReference type="SMART" id="SM00642">
    <property type="entry name" value="Aamy"/>
    <property type="match status" value="1"/>
</dbReference>
<reference evidence="5" key="1">
    <citation type="submission" date="2020-12" db="EMBL/GenBank/DDBJ databases">
        <title>The genome sequence of Inhella sp. 4Y17.</title>
        <authorList>
            <person name="Liu Y."/>
        </authorList>
    </citation>
    <scope>NUCLEOTIDE SEQUENCE</scope>
    <source>
        <strain evidence="5">4Y10</strain>
    </source>
</reference>
<dbReference type="RefSeq" id="WP_198099373.1">
    <property type="nucleotide sequence ID" value="NZ_JAEDAL010000001.1"/>
</dbReference>
<keyword evidence="3" id="KW-0732">Signal</keyword>
<feature type="domain" description="Glycosyl hydrolase family 13 catalytic" evidence="4">
    <location>
        <begin position="303"/>
        <end position="712"/>
    </location>
</feature>
<protein>
    <recommendedName>
        <fullName evidence="4">Glycosyl hydrolase family 13 catalytic domain-containing protein</fullName>
    </recommendedName>
</protein>
<dbReference type="PANTHER" id="PTHR10357">
    <property type="entry name" value="ALPHA-AMYLASE FAMILY MEMBER"/>
    <property type="match status" value="1"/>
</dbReference>
<evidence type="ECO:0000256" key="3">
    <source>
        <dbReference type="SAM" id="SignalP"/>
    </source>
</evidence>
<organism evidence="5 6">
    <name type="scientific">Inhella gelatinilytica</name>
    <dbReference type="NCBI Taxonomy" id="2795030"/>
    <lineage>
        <taxon>Bacteria</taxon>
        <taxon>Pseudomonadati</taxon>
        <taxon>Pseudomonadota</taxon>
        <taxon>Betaproteobacteria</taxon>
        <taxon>Burkholderiales</taxon>
        <taxon>Sphaerotilaceae</taxon>
        <taxon>Inhella</taxon>
    </lineage>
</organism>
<feature type="signal peptide" evidence="3">
    <location>
        <begin position="1"/>
        <end position="22"/>
    </location>
</feature>
<evidence type="ECO:0000313" key="5">
    <source>
        <dbReference type="EMBL" id="MBH9551774.1"/>
    </source>
</evidence>
<dbReference type="InterPro" id="IPR013780">
    <property type="entry name" value="Glyco_hydro_b"/>
</dbReference>
<dbReference type="SUPFAM" id="SSF51011">
    <property type="entry name" value="Glycosyl hydrolase domain"/>
    <property type="match status" value="1"/>
</dbReference>
<dbReference type="InterPro" id="IPR006047">
    <property type="entry name" value="GH13_cat_dom"/>
</dbReference>
<dbReference type="CDD" id="cd11338">
    <property type="entry name" value="AmyAc_CMD"/>
    <property type="match status" value="1"/>
</dbReference>
<name>A0A931IVJ0_9BURK</name>
<evidence type="ECO:0000256" key="2">
    <source>
        <dbReference type="ARBA" id="ARBA00023295"/>
    </source>
</evidence>
<dbReference type="InterPro" id="IPR017853">
    <property type="entry name" value="GH"/>
</dbReference>
<keyword evidence="6" id="KW-1185">Reference proteome</keyword>
<dbReference type="Proteomes" id="UP000620139">
    <property type="component" value="Unassembled WGS sequence"/>
</dbReference>
<sequence>MRGLRALGGLLLAIVSSMSAHAACRPAPEPTQELFLRGSMNNWAALEDYQFRWLCNAWVLNLSLKNRHEFKIADADWSPASVVAANHQGQPATVAQGGHANLVRVFEGEHTLSLRFDGAGRPQLQLGPKTAPDAQAARVTDPAALSLVFDSRALQHKEPFGAQPVGGTIRFTVHANRPGVRAVTLVVERRHLEGNQERLRYEPLARVPLTPGPHGLGTRFEGEYRFEAIGVYGYWFEVETEQGRYALQNNKDSVYWTRELGSMGPGLVEALPANTSRIRRYRQTVHLAQLRVPDWAADTIYYYVFPERFRNGNPANDPDPKRQRYQDHPIERHTRWLERPWRPGEGGDAVHNNDFFGGDLQGLIDKLGEIRDLGANTLYLTPIFQAASNHKYDTGDYKRIDPGFGSNADFRRLTREAQKHGLRVILDTSLNHVGSDSPYFDRFGNFGGKEGAFANGKPNPQSPYTDWFLFDTSKTNPNDQYQGWVGIKDLPELNKASESWRRFAYRDADSVTRHWLREGAAGWRMDVAPWVSDDFWREWSAVVKAEKPDALTVAETWFDASKFFLGDQFDSTMNYIFRNAVLDYAAGGRATQIMPSLELTREAYPAPMLHANMNLLSTHDQARALHHFGIAGNPHTDPGTDPARLREAKQRLRLALLFQVGFPGAPTVYYGDEVGVGGGDDPYNRAPYPWADAGGQPDTGLRADFRRLLQLRAAHAVLRRGVLEAPVLVTDEVIVLRRRLGAQTALIALNNARSARTVTVDAPGRWADLLTPKAAAQAHADGQLTLTLPPLFGRVLLQTEAP</sequence>
<keyword evidence="1" id="KW-0378">Hydrolase</keyword>
<keyword evidence="2" id="KW-0326">Glycosidase</keyword>
<dbReference type="Gene3D" id="2.60.40.1180">
    <property type="entry name" value="Golgi alpha-mannosidase II"/>
    <property type="match status" value="1"/>
</dbReference>
<dbReference type="PANTHER" id="PTHR10357:SF210">
    <property type="entry name" value="MALTODEXTRIN GLUCOSIDASE"/>
    <property type="match status" value="1"/>
</dbReference>
<dbReference type="GO" id="GO:0016798">
    <property type="term" value="F:hydrolase activity, acting on glycosyl bonds"/>
    <property type="evidence" value="ECO:0007669"/>
    <property type="project" value="UniProtKB-KW"/>
</dbReference>
<dbReference type="InterPro" id="IPR045857">
    <property type="entry name" value="O16G_dom_2"/>
</dbReference>
<feature type="chain" id="PRO_5037067023" description="Glycosyl hydrolase family 13 catalytic domain-containing protein" evidence="3">
    <location>
        <begin position="23"/>
        <end position="802"/>
    </location>
</feature>
<evidence type="ECO:0000256" key="1">
    <source>
        <dbReference type="ARBA" id="ARBA00022801"/>
    </source>
</evidence>
<accession>A0A931IVJ0</accession>
<dbReference type="Gene3D" id="3.90.400.10">
    <property type="entry name" value="Oligo-1,6-glucosidase, Domain 2"/>
    <property type="match status" value="1"/>
</dbReference>
<dbReference type="Gene3D" id="3.20.20.80">
    <property type="entry name" value="Glycosidases"/>
    <property type="match status" value="1"/>
</dbReference>
<evidence type="ECO:0000313" key="6">
    <source>
        <dbReference type="Proteomes" id="UP000620139"/>
    </source>
</evidence>
<dbReference type="Pfam" id="PF00128">
    <property type="entry name" value="Alpha-amylase"/>
    <property type="match status" value="1"/>
</dbReference>
<dbReference type="AlphaFoldDB" id="A0A931IVJ0"/>
<comment type="caution">
    <text evidence="5">The sequence shown here is derived from an EMBL/GenBank/DDBJ whole genome shotgun (WGS) entry which is preliminary data.</text>
</comment>
<proteinExistence type="predicted"/>
<gene>
    <name evidence="5" type="ORF">I7X43_02830</name>
</gene>
<evidence type="ECO:0000259" key="4">
    <source>
        <dbReference type="SMART" id="SM00642"/>
    </source>
</evidence>
<dbReference type="GO" id="GO:0005975">
    <property type="term" value="P:carbohydrate metabolic process"/>
    <property type="evidence" value="ECO:0007669"/>
    <property type="project" value="InterPro"/>
</dbReference>